<dbReference type="Pfam" id="PF03108">
    <property type="entry name" value="DBD_Tnp_Mut"/>
    <property type="match status" value="1"/>
</dbReference>
<keyword evidence="2 4" id="KW-0863">Zinc-finger</keyword>
<keyword evidence="1" id="KW-0479">Metal-binding</keyword>
<dbReference type="SMART" id="SM00575">
    <property type="entry name" value="ZnF_PMZ"/>
    <property type="match status" value="1"/>
</dbReference>
<protein>
    <recommendedName>
        <fullName evidence="6">SWIM-type domain-containing protein</fullName>
    </recommendedName>
</protein>
<evidence type="ECO:0000256" key="1">
    <source>
        <dbReference type="ARBA" id="ARBA00022723"/>
    </source>
</evidence>
<dbReference type="GO" id="GO:0008270">
    <property type="term" value="F:zinc ion binding"/>
    <property type="evidence" value="ECO:0007669"/>
    <property type="project" value="UniProtKB-KW"/>
</dbReference>
<evidence type="ECO:0000256" key="3">
    <source>
        <dbReference type="ARBA" id="ARBA00022833"/>
    </source>
</evidence>
<gene>
    <name evidence="7" type="ORF">CASFOL_030696</name>
</gene>
<accession>A0ABD3C6P9</accession>
<feature type="domain" description="SWIM-type" evidence="6">
    <location>
        <begin position="711"/>
        <end position="752"/>
    </location>
</feature>
<dbReference type="InterPro" id="IPR018289">
    <property type="entry name" value="MULE_transposase_dom"/>
</dbReference>
<dbReference type="Proteomes" id="UP001632038">
    <property type="component" value="Unassembled WGS sequence"/>
</dbReference>
<comment type="caution">
    <text evidence="7">The sequence shown here is derived from an EMBL/GenBank/DDBJ whole genome shotgun (WGS) entry which is preliminary data.</text>
</comment>
<dbReference type="InterPro" id="IPR007527">
    <property type="entry name" value="Znf_SWIM"/>
</dbReference>
<name>A0ABD3C6P9_9LAMI</name>
<evidence type="ECO:0000313" key="8">
    <source>
        <dbReference type="Proteomes" id="UP001632038"/>
    </source>
</evidence>
<evidence type="ECO:0000313" key="7">
    <source>
        <dbReference type="EMBL" id="KAL3625242.1"/>
    </source>
</evidence>
<keyword evidence="3" id="KW-0862">Zinc</keyword>
<evidence type="ECO:0000256" key="5">
    <source>
        <dbReference type="SAM" id="MobiDB-lite"/>
    </source>
</evidence>
<dbReference type="Pfam" id="PF10551">
    <property type="entry name" value="MULE"/>
    <property type="match status" value="1"/>
</dbReference>
<dbReference type="PANTHER" id="PTHR31973">
    <property type="entry name" value="POLYPROTEIN, PUTATIVE-RELATED"/>
    <property type="match status" value="1"/>
</dbReference>
<organism evidence="7 8">
    <name type="scientific">Castilleja foliolosa</name>
    <dbReference type="NCBI Taxonomy" id="1961234"/>
    <lineage>
        <taxon>Eukaryota</taxon>
        <taxon>Viridiplantae</taxon>
        <taxon>Streptophyta</taxon>
        <taxon>Embryophyta</taxon>
        <taxon>Tracheophyta</taxon>
        <taxon>Spermatophyta</taxon>
        <taxon>Magnoliopsida</taxon>
        <taxon>eudicotyledons</taxon>
        <taxon>Gunneridae</taxon>
        <taxon>Pentapetalae</taxon>
        <taxon>asterids</taxon>
        <taxon>lamiids</taxon>
        <taxon>Lamiales</taxon>
        <taxon>Orobanchaceae</taxon>
        <taxon>Pedicularideae</taxon>
        <taxon>Castillejinae</taxon>
        <taxon>Castilleja</taxon>
    </lineage>
</organism>
<proteinExistence type="predicted"/>
<dbReference type="PROSITE" id="PS50966">
    <property type="entry name" value="ZF_SWIM"/>
    <property type="match status" value="1"/>
</dbReference>
<dbReference type="AlphaFoldDB" id="A0ABD3C6P9"/>
<evidence type="ECO:0000256" key="2">
    <source>
        <dbReference type="ARBA" id="ARBA00022771"/>
    </source>
</evidence>
<keyword evidence="8" id="KW-1185">Reference proteome</keyword>
<reference evidence="8" key="1">
    <citation type="journal article" date="2024" name="IScience">
        <title>Strigolactones Initiate the Formation of Haustorium-like Structures in Castilleja.</title>
        <authorList>
            <person name="Buerger M."/>
            <person name="Peterson D."/>
            <person name="Chory J."/>
        </authorList>
    </citation>
    <scope>NUCLEOTIDE SEQUENCE [LARGE SCALE GENOMIC DNA]</scope>
</reference>
<dbReference type="InterPro" id="IPR006564">
    <property type="entry name" value="Znf_PMZ"/>
</dbReference>
<dbReference type="PANTHER" id="PTHR31973:SF187">
    <property type="entry name" value="MUTATOR TRANSPOSASE MUDRA PROTEIN"/>
    <property type="match status" value="1"/>
</dbReference>
<dbReference type="EMBL" id="JAVIJP010000052">
    <property type="protein sequence ID" value="KAL3625242.1"/>
    <property type="molecule type" value="Genomic_DNA"/>
</dbReference>
<sequence>MGSCSMYVIWDGVWDIVGGNQTFTGTKTNHVKLNVNVTYLELLEKAYHVTGLNRDEFDIEMTWWAKYDSKSLVVPVKNNDDVETLVSFNTENRCSVPLCLVFKKKEMPKEPRESHNSNIPAVEKWSAEQAGIGSAKQAGIGSAEQAGIGSAEQAGIGSAEQAGIGSAEQTDDFPPQSTDAIHVAAEDETPIGDEDWQYDVQLENDPFFMDDEPMFESQTDTSRIINELVEASPLEDTIYVPITEADEGANLNESGTSLQSIRKRKETSSNDACSSVNDLFVNQVFTGRAALVQQLKKIAISKNREIRTKKSDRRRFIVVCRDEKCPWTVRASPISDGSLWVVKKYDAVHTCSVDLMKHSHQNASDRFVAEIIKERYSNPTHVFPPAAIISEVKNSMFIDISYHTAWRAREKAIGIVMGTPAQSFAKLPAFFHRLKEVNPGTITHIERHEDGHFKYCFMSLGASIRGFLGNIRPVIAIDGTFLRGKYGGTLLLATAMDGNKQLYPIGFGIVDSENNESWNWFLVKLHEIIGHVLDLVIISDRHKSIMKGVADVFPDAVHGICIFHLKMNVAAKFKRVDVAALLYKAGKTYDEAEHKACMNGILKVDPRVYNYLTVEARVEQWARVYFPGHRYSIMTTNIAESMNAVLKDVREYPPVALLDTIVTKLSTWYAQRRETAMKMQGPLTTWAEKKIIKSDELSRSYNVRQLDGCSFHVMDGRKNPVVDLNGRTCSCRRFQLDKIPCSHAIAAAAKKNVSKFELAHPYYFSEYLLLAYAETIMPVGHEDHWKTPDEVSNPTLLFPTKARGIGRPGGKSRILSQGEEPPLVKTCGRCKKTGHNRRTCKNPANKT</sequence>
<feature type="region of interest" description="Disordered" evidence="5">
    <location>
        <begin position="151"/>
        <end position="177"/>
    </location>
</feature>
<dbReference type="InterPro" id="IPR004332">
    <property type="entry name" value="Transposase_MuDR"/>
</dbReference>
<evidence type="ECO:0000256" key="4">
    <source>
        <dbReference type="PROSITE-ProRule" id="PRU00325"/>
    </source>
</evidence>
<evidence type="ECO:0000259" key="6">
    <source>
        <dbReference type="PROSITE" id="PS50966"/>
    </source>
</evidence>
<dbReference type="Pfam" id="PF04434">
    <property type="entry name" value="SWIM"/>
    <property type="match status" value="1"/>
</dbReference>